<dbReference type="InterPro" id="IPR000504">
    <property type="entry name" value="RRM_dom"/>
</dbReference>
<evidence type="ECO:0000256" key="1">
    <source>
        <dbReference type="ARBA" id="ARBA00007408"/>
    </source>
</evidence>
<feature type="coiled-coil region" evidence="6">
    <location>
        <begin position="1"/>
        <end position="28"/>
    </location>
</feature>
<name>A0A3Q0KJW8_SCHMA</name>
<proteinExistence type="inferred from homology"/>
<dbReference type="GO" id="GO:0003729">
    <property type="term" value="F:mRNA binding"/>
    <property type="evidence" value="ECO:0007669"/>
    <property type="project" value="InterPro"/>
</dbReference>
<evidence type="ECO:0000256" key="3">
    <source>
        <dbReference type="ARBA" id="ARBA00022884"/>
    </source>
</evidence>
<dbReference type="STRING" id="6183.A0A3Q0KJW8"/>
<sequence length="393" mass="43403">MTDSSEKLKQMEEEMDRFEAEIAHQSSGQTPNNIPISGGFTFPPVTSFMPPQLRVHQNPTNVVQPVYSVLPLPPGVPMFVPLSQPPVSCYHMNVAHMQLPPSNPGFMHSKASNMSIPTPKVEMAPVSSVNKETVSELNPTQKVITAPPQMAGPNELAARAKQAAAAVAAAKSKAEDEDDDVTRALLAAAAGVTYTRVQGPDGKEKVLASITKPPLTPVVTQTSKKSKVNDLNTDAEANKVTQTTVLPPVPPTIYRSTSTTTNDQVYKKKKYIRTAAGAIWEDPTLVEWDPNDFRLFCGDLGNEVTDDTLARAFNRYPSFQKAKVVRDKRTSKSRGYGFVSFSDPGDFTRAMREMNGKYVGNRPIKLKKSEWRNRQLEVHRKKEKEKRKLGLKN</sequence>
<dbReference type="CDD" id="cd12383">
    <property type="entry name" value="RRM_RBM42"/>
    <property type="match status" value="1"/>
</dbReference>
<evidence type="ECO:0000256" key="6">
    <source>
        <dbReference type="SAM" id="Coils"/>
    </source>
</evidence>
<keyword evidence="8" id="KW-1185">Reference proteome</keyword>
<dbReference type="InterPro" id="IPR050825">
    <property type="entry name" value="RBM42_RBP45_47-like"/>
</dbReference>
<evidence type="ECO:0000256" key="2">
    <source>
        <dbReference type="ARBA" id="ARBA00015192"/>
    </source>
</evidence>
<evidence type="ECO:0000259" key="7">
    <source>
        <dbReference type="PROSITE" id="PS50102"/>
    </source>
</evidence>
<organism evidence="8 9">
    <name type="scientific">Schistosoma mansoni</name>
    <name type="common">Blood fluke</name>
    <dbReference type="NCBI Taxonomy" id="6183"/>
    <lineage>
        <taxon>Eukaryota</taxon>
        <taxon>Metazoa</taxon>
        <taxon>Spiralia</taxon>
        <taxon>Lophotrochozoa</taxon>
        <taxon>Platyhelminthes</taxon>
        <taxon>Trematoda</taxon>
        <taxon>Digenea</taxon>
        <taxon>Strigeidida</taxon>
        <taxon>Schistosomatoidea</taxon>
        <taxon>Schistosomatidae</taxon>
        <taxon>Schistosoma</taxon>
    </lineage>
</organism>
<keyword evidence="6" id="KW-0175">Coiled coil</keyword>
<dbReference type="PANTHER" id="PTHR47640:SF11">
    <property type="entry name" value="RNA-BINDING PROTEIN 42"/>
    <property type="match status" value="1"/>
</dbReference>
<dbReference type="WBParaSite" id="Smp_103990.1">
    <property type="protein sequence ID" value="Smp_103990.1"/>
    <property type="gene ID" value="Smp_103990"/>
</dbReference>
<dbReference type="InterPro" id="IPR035979">
    <property type="entry name" value="RBD_domain_sf"/>
</dbReference>
<evidence type="ECO:0000256" key="4">
    <source>
        <dbReference type="ARBA" id="ARBA00030574"/>
    </source>
</evidence>
<dbReference type="SUPFAM" id="SSF54928">
    <property type="entry name" value="RNA-binding domain, RBD"/>
    <property type="match status" value="1"/>
</dbReference>
<comment type="similarity">
    <text evidence="1">Belongs to the RRM RBM42 family.</text>
</comment>
<dbReference type="PANTHER" id="PTHR47640">
    <property type="entry name" value="TRNA SELENOCYSTEINE 1-ASSOCIATED PROTEIN 1-RELATED-RELATED"/>
    <property type="match status" value="1"/>
</dbReference>
<evidence type="ECO:0000256" key="5">
    <source>
        <dbReference type="PROSITE-ProRule" id="PRU00176"/>
    </source>
</evidence>
<feature type="domain" description="RRM" evidence="7">
    <location>
        <begin position="293"/>
        <end position="371"/>
    </location>
</feature>
<reference evidence="9" key="2">
    <citation type="submission" date="2018-12" db="UniProtKB">
        <authorList>
            <consortium name="WormBaseParasite"/>
        </authorList>
    </citation>
    <scope>IDENTIFICATION</scope>
    <source>
        <strain evidence="9">Puerto Rican</strain>
    </source>
</reference>
<dbReference type="InterPro" id="IPR034215">
    <property type="entry name" value="RBM42_RRM"/>
</dbReference>
<protein>
    <recommendedName>
        <fullName evidence="2">RNA-binding protein 42</fullName>
    </recommendedName>
    <alternativeName>
        <fullName evidence="4">RNA-binding motif protein 42</fullName>
    </alternativeName>
</protein>
<dbReference type="Pfam" id="PF00076">
    <property type="entry name" value="RRM_1"/>
    <property type="match status" value="1"/>
</dbReference>
<accession>A0A3Q0KJW8</accession>
<dbReference type="ExpressionAtlas" id="A0A3Q0KJW8">
    <property type="expression patterns" value="baseline"/>
</dbReference>
<evidence type="ECO:0000313" key="9">
    <source>
        <dbReference type="WBParaSite" id="Smp_103990.1"/>
    </source>
</evidence>
<dbReference type="Gene3D" id="3.30.70.330">
    <property type="match status" value="1"/>
</dbReference>
<dbReference type="InParanoid" id="A0A3Q0KJW8"/>
<keyword evidence="3 5" id="KW-0694">RNA-binding</keyword>
<dbReference type="AlphaFoldDB" id="A0A3Q0KJW8"/>
<dbReference type="SMART" id="SM00360">
    <property type="entry name" value="RRM"/>
    <property type="match status" value="1"/>
</dbReference>
<dbReference type="PROSITE" id="PS50102">
    <property type="entry name" value="RRM"/>
    <property type="match status" value="1"/>
</dbReference>
<reference evidence="8" key="1">
    <citation type="journal article" date="2012" name="PLoS Negl. Trop. Dis.">
        <title>A systematically improved high quality genome and transcriptome of the human blood fluke Schistosoma mansoni.</title>
        <authorList>
            <person name="Protasio A.V."/>
            <person name="Tsai I.J."/>
            <person name="Babbage A."/>
            <person name="Nichol S."/>
            <person name="Hunt M."/>
            <person name="Aslett M.A."/>
            <person name="De Silva N."/>
            <person name="Velarde G.S."/>
            <person name="Anderson T.J."/>
            <person name="Clark R.C."/>
            <person name="Davidson C."/>
            <person name="Dillon G.P."/>
            <person name="Holroyd N.E."/>
            <person name="LoVerde P.T."/>
            <person name="Lloyd C."/>
            <person name="McQuillan J."/>
            <person name="Oliveira G."/>
            <person name="Otto T.D."/>
            <person name="Parker-Manuel S.J."/>
            <person name="Quail M.A."/>
            <person name="Wilson R.A."/>
            <person name="Zerlotini A."/>
            <person name="Dunne D.W."/>
            <person name="Berriman M."/>
        </authorList>
    </citation>
    <scope>NUCLEOTIDE SEQUENCE [LARGE SCALE GENOMIC DNA]</scope>
    <source>
        <strain evidence="8">Puerto Rican</strain>
    </source>
</reference>
<evidence type="ECO:0000313" key="8">
    <source>
        <dbReference type="Proteomes" id="UP000008854"/>
    </source>
</evidence>
<dbReference type="InterPro" id="IPR012677">
    <property type="entry name" value="Nucleotide-bd_a/b_plait_sf"/>
</dbReference>
<dbReference type="Proteomes" id="UP000008854">
    <property type="component" value="Unassembled WGS sequence"/>
</dbReference>